<protein>
    <recommendedName>
        <fullName evidence="1">Methyltransferase FkbM domain-containing protein</fullName>
    </recommendedName>
</protein>
<dbReference type="SUPFAM" id="SSF53335">
    <property type="entry name" value="S-adenosyl-L-methionine-dependent methyltransferases"/>
    <property type="match status" value="1"/>
</dbReference>
<evidence type="ECO:0000313" key="2">
    <source>
        <dbReference type="EMBL" id="PLW84944.1"/>
    </source>
</evidence>
<accession>A0AAP8SLX4</accession>
<dbReference type="PANTHER" id="PTHR34203">
    <property type="entry name" value="METHYLTRANSFERASE, FKBM FAMILY PROTEIN"/>
    <property type="match status" value="1"/>
</dbReference>
<dbReference type="InterPro" id="IPR052514">
    <property type="entry name" value="SAM-dependent_MTase"/>
</dbReference>
<dbReference type="NCBIfam" id="TIGR01444">
    <property type="entry name" value="fkbM_fam"/>
    <property type="match status" value="1"/>
</dbReference>
<organism evidence="2 3">
    <name type="scientific">Halioglobus japonicus</name>
    <dbReference type="NCBI Taxonomy" id="930805"/>
    <lineage>
        <taxon>Bacteria</taxon>
        <taxon>Pseudomonadati</taxon>
        <taxon>Pseudomonadota</taxon>
        <taxon>Gammaproteobacteria</taxon>
        <taxon>Cellvibrionales</taxon>
        <taxon>Halieaceae</taxon>
        <taxon>Halioglobus</taxon>
    </lineage>
</organism>
<dbReference type="AlphaFoldDB" id="A0AAP8SLX4"/>
<keyword evidence="3" id="KW-1185">Reference proteome</keyword>
<dbReference type="Gene3D" id="3.40.50.150">
    <property type="entry name" value="Vaccinia Virus protein VP39"/>
    <property type="match status" value="1"/>
</dbReference>
<dbReference type="InterPro" id="IPR029063">
    <property type="entry name" value="SAM-dependent_MTases_sf"/>
</dbReference>
<dbReference type="RefSeq" id="WP_102106406.1">
    <property type="nucleotide sequence ID" value="NZ_BMYL01000004.1"/>
</dbReference>
<feature type="domain" description="Methyltransferase FkbM" evidence="1">
    <location>
        <begin position="192"/>
        <end position="331"/>
    </location>
</feature>
<dbReference type="EMBL" id="PKUR01000004">
    <property type="protein sequence ID" value="PLW84944.1"/>
    <property type="molecule type" value="Genomic_DNA"/>
</dbReference>
<dbReference type="Pfam" id="PF05050">
    <property type="entry name" value="Methyltransf_21"/>
    <property type="match status" value="1"/>
</dbReference>
<reference evidence="2 3" key="1">
    <citation type="submission" date="2018-01" db="EMBL/GenBank/DDBJ databases">
        <title>The draft genome sequence of Halioglobus japonicus S1-36.</title>
        <authorList>
            <person name="Du Z.-J."/>
            <person name="Shi M.-J."/>
        </authorList>
    </citation>
    <scope>NUCLEOTIDE SEQUENCE [LARGE SCALE GENOMIC DNA]</scope>
    <source>
        <strain evidence="2 3">S1-36</strain>
    </source>
</reference>
<sequence>MVKPYPMIAKPEQGLLVDIVKPAEFLSLFVDERNYLASEAGIISIKGYAVFRKDIIQRISLVDAEKGIVSSAEINLETDFMATRFPDEPGASKSGFLLTLQVEKIAEEGLGLVACAGDREFNIGTVRPFNAIPVGRTPYCSVVNFEGDGSIFMVCDSEDAIQGGYHGSGRFYEESLLKYTQDFVPKDTLILDIGANVGNHTVFYAKYYGAKEVIPFEPNPAAYQTLIENCRLNRLTNINLAYLGRVVSHLDLEYEISHNPEGNLGGVAYSPREGQGSPSISIDRIPIRDIVGLIKVDVEGMELDVLKSAKKLIQRDSPVIVVEVTDATAASCKEYLSSLHYRIDREYKMYIGIWTLVALKDC</sequence>
<evidence type="ECO:0000313" key="3">
    <source>
        <dbReference type="Proteomes" id="UP000235162"/>
    </source>
</evidence>
<dbReference type="Proteomes" id="UP000235162">
    <property type="component" value="Unassembled WGS sequence"/>
</dbReference>
<dbReference type="InterPro" id="IPR006342">
    <property type="entry name" value="FkbM_mtfrase"/>
</dbReference>
<dbReference type="PANTHER" id="PTHR34203:SF15">
    <property type="entry name" value="SLL1173 PROTEIN"/>
    <property type="match status" value="1"/>
</dbReference>
<name>A0AAP8SLX4_9GAMM</name>
<proteinExistence type="predicted"/>
<gene>
    <name evidence="2" type="ORF">C0029_15485</name>
</gene>
<evidence type="ECO:0000259" key="1">
    <source>
        <dbReference type="Pfam" id="PF05050"/>
    </source>
</evidence>
<comment type="caution">
    <text evidence="2">The sequence shown here is derived from an EMBL/GenBank/DDBJ whole genome shotgun (WGS) entry which is preliminary data.</text>
</comment>